<accession>A0A2U3RIC3</accession>
<dbReference type="RefSeq" id="WP_109456014.1">
    <property type="nucleotide sequence ID" value="NZ_LS398550.1"/>
</dbReference>
<dbReference type="Pfam" id="PF12784">
    <property type="entry name" value="PDDEXK_2"/>
    <property type="match status" value="1"/>
</dbReference>
<dbReference type="NCBIfam" id="TIGR01784">
    <property type="entry name" value="T_den_put_tspse"/>
    <property type="match status" value="1"/>
</dbReference>
<dbReference type="Proteomes" id="UP000244992">
    <property type="component" value="Chromosome I"/>
</dbReference>
<dbReference type="AlphaFoldDB" id="A0A2U3RIC3"/>
<gene>
    <name evidence="1" type="ORF">KATO_02181</name>
</gene>
<dbReference type="EMBL" id="LS398550">
    <property type="protein sequence ID" value="SPR12986.1"/>
    <property type="molecule type" value="Genomic_DNA"/>
</dbReference>
<name>A0A2U3RIC3_ORITS</name>
<sequence>MDLSRFLDPKNDVAFKKIFGSEKNKEILIHFLNDILLFEGNKEITEVKFLGTILDADIASKKESIVDVLCKDKNGAQYIIEMQVDPTQGFEKRAQYYAAKAYGRQPNRGKEGKYSDLKEVIFIAIADYKLFPNKEDYISRHVILDKKTYEHDLKDFSFTFIELPKFKKNRVEELNHITEKWCYFFKHAKETTLDGYNKIIGKDLIIKKAYEALDQFNWSEDELITYEQELKRIRDNKAVEDYKLERAKAEGKAEGIKLGEIKGKAEGIKLGEIKGKAEGIKLGEIKGKAEGIKLGEIKGKAEGEAKAKKDLAIKLLKSELSVETIAEYTDLSIQEVLNLKNSVK</sequence>
<evidence type="ECO:0000313" key="1">
    <source>
        <dbReference type="EMBL" id="SPR12986.1"/>
    </source>
</evidence>
<reference evidence="2" key="1">
    <citation type="submission" date="2018-03" db="EMBL/GenBank/DDBJ databases">
        <authorList>
            <person name="Batty M. E."/>
            <person name="Batty M E."/>
        </authorList>
    </citation>
    <scope>NUCLEOTIDE SEQUENCE [LARGE SCALE GENOMIC DNA]</scope>
</reference>
<dbReference type="InterPro" id="IPR010106">
    <property type="entry name" value="RpnA"/>
</dbReference>
<evidence type="ECO:0000313" key="2">
    <source>
        <dbReference type="Proteomes" id="UP000244992"/>
    </source>
</evidence>
<proteinExistence type="predicted"/>
<protein>
    <submittedName>
        <fullName evidence="1">Transposase</fullName>
    </submittedName>
</protein>
<dbReference type="PANTHER" id="PTHR41317:SF1">
    <property type="entry name" value="PD-(D_E)XK NUCLEASE FAMILY TRANSPOSASE"/>
    <property type="match status" value="1"/>
</dbReference>
<dbReference type="PANTHER" id="PTHR41317">
    <property type="entry name" value="PD-(D_E)XK NUCLEASE FAMILY TRANSPOSASE"/>
    <property type="match status" value="1"/>
</dbReference>
<organism evidence="1 2">
    <name type="scientific">Orientia tsutsugamushi</name>
    <name type="common">Rickettsia tsutsugamushi</name>
    <dbReference type="NCBI Taxonomy" id="784"/>
    <lineage>
        <taxon>Bacteria</taxon>
        <taxon>Pseudomonadati</taxon>
        <taxon>Pseudomonadota</taxon>
        <taxon>Alphaproteobacteria</taxon>
        <taxon>Rickettsiales</taxon>
        <taxon>Rickettsiaceae</taxon>
        <taxon>Rickettsieae</taxon>
        <taxon>Orientia</taxon>
    </lineage>
</organism>